<proteinExistence type="predicted"/>
<sequence>MAFSNTMLSFRIEFVHRKGKDYIFGLILSHLHLVPCMFENSLITW</sequence>
<organism evidence="1">
    <name type="scientific">Arundo donax</name>
    <name type="common">Giant reed</name>
    <name type="synonym">Donax arundinaceus</name>
    <dbReference type="NCBI Taxonomy" id="35708"/>
    <lineage>
        <taxon>Eukaryota</taxon>
        <taxon>Viridiplantae</taxon>
        <taxon>Streptophyta</taxon>
        <taxon>Embryophyta</taxon>
        <taxon>Tracheophyta</taxon>
        <taxon>Spermatophyta</taxon>
        <taxon>Magnoliopsida</taxon>
        <taxon>Liliopsida</taxon>
        <taxon>Poales</taxon>
        <taxon>Poaceae</taxon>
        <taxon>PACMAD clade</taxon>
        <taxon>Arundinoideae</taxon>
        <taxon>Arundineae</taxon>
        <taxon>Arundo</taxon>
    </lineage>
</organism>
<dbReference type="AlphaFoldDB" id="A0A0A9HMG7"/>
<accession>A0A0A9HMG7</accession>
<protein>
    <submittedName>
        <fullName evidence="1">Uncharacterized protein</fullName>
    </submittedName>
</protein>
<dbReference type="EMBL" id="GBRH01159536">
    <property type="protein sequence ID" value="JAE38360.1"/>
    <property type="molecule type" value="Transcribed_RNA"/>
</dbReference>
<name>A0A0A9HMG7_ARUDO</name>
<evidence type="ECO:0000313" key="1">
    <source>
        <dbReference type="EMBL" id="JAE38360.1"/>
    </source>
</evidence>
<reference evidence="1" key="1">
    <citation type="submission" date="2014-09" db="EMBL/GenBank/DDBJ databases">
        <authorList>
            <person name="Magalhaes I.L.F."/>
            <person name="Oliveira U."/>
            <person name="Santos F.R."/>
            <person name="Vidigal T.H.D.A."/>
            <person name="Brescovit A.D."/>
            <person name="Santos A.J."/>
        </authorList>
    </citation>
    <scope>NUCLEOTIDE SEQUENCE</scope>
    <source>
        <tissue evidence="1">Shoot tissue taken approximately 20 cm above the soil surface</tissue>
    </source>
</reference>
<reference evidence="1" key="2">
    <citation type="journal article" date="2015" name="Data Brief">
        <title>Shoot transcriptome of the giant reed, Arundo donax.</title>
        <authorList>
            <person name="Barrero R.A."/>
            <person name="Guerrero F.D."/>
            <person name="Moolhuijzen P."/>
            <person name="Goolsby J.A."/>
            <person name="Tidwell J."/>
            <person name="Bellgard S.E."/>
            <person name="Bellgard M.I."/>
        </authorList>
    </citation>
    <scope>NUCLEOTIDE SEQUENCE</scope>
    <source>
        <tissue evidence="1">Shoot tissue taken approximately 20 cm above the soil surface</tissue>
    </source>
</reference>